<name>A0A0A1XL97_ZEUCU</name>
<proteinExistence type="predicted"/>
<dbReference type="EMBL" id="GBXI01002565">
    <property type="protein sequence ID" value="JAD11727.1"/>
    <property type="molecule type" value="Transcribed_RNA"/>
</dbReference>
<accession>A0A0A1XL97</accession>
<sequence length="123" mass="14109">MDVNNQQNSEQQSGYKVLIPCRKNPTSSSSTYTTAVAFKSYNTNSNSNTYDEEALVFLWPMCQEVTKIVHLEYNTKYATTHIFMGWDDVQQIKSDFCSLLIFDVPNTVSPMMPLDLHTCQHKI</sequence>
<protein>
    <submittedName>
        <fullName evidence="1">GDSL esterase/lipase At2g04570</fullName>
    </submittedName>
</protein>
<organism evidence="1">
    <name type="scientific">Zeugodacus cucurbitae</name>
    <name type="common">Melon fruit fly</name>
    <name type="synonym">Bactrocera cucurbitae</name>
    <dbReference type="NCBI Taxonomy" id="28588"/>
    <lineage>
        <taxon>Eukaryota</taxon>
        <taxon>Metazoa</taxon>
        <taxon>Ecdysozoa</taxon>
        <taxon>Arthropoda</taxon>
        <taxon>Hexapoda</taxon>
        <taxon>Insecta</taxon>
        <taxon>Pterygota</taxon>
        <taxon>Neoptera</taxon>
        <taxon>Endopterygota</taxon>
        <taxon>Diptera</taxon>
        <taxon>Brachycera</taxon>
        <taxon>Muscomorpha</taxon>
        <taxon>Tephritoidea</taxon>
        <taxon>Tephritidae</taxon>
        <taxon>Zeugodacus</taxon>
        <taxon>Zeugodacus</taxon>
    </lineage>
</organism>
<reference evidence="1" key="2">
    <citation type="journal article" date="2015" name="Gigascience">
        <title>Reconstructing a comprehensive transcriptome assembly of a white-pupal translocated strain of the pest fruit fly Bactrocera cucurbitae.</title>
        <authorList>
            <person name="Sim S.B."/>
            <person name="Calla B."/>
            <person name="Hall B."/>
            <person name="DeRego T."/>
            <person name="Geib S.M."/>
        </authorList>
    </citation>
    <scope>NUCLEOTIDE SEQUENCE</scope>
</reference>
<dbReference type="AlphaFoldDB" id="A0A0A1XL97"/>
<reference evidence="1" key="1">
    <citation type="submission" date="2014-11" db="EMBL/GenBank/DDBJ databases">
        <authorList>
            <person name="Geib S."/>
        </authorList>
    </citation>
    <scope>NUCLEOTIDE SEQUENCE</scope>
</reference>
<evidence type="ECO:0000313" key="1">
    <source>
        <dbReference type="EMBL" id="JAD11727.1"/>
    </source>
</evidence>
<gene>
    <name evidence="1" type="primary">At2g04570</name>
    <name evidence="1" type="ORF">g.40615</name>
</gene>